<feature type="region of interest" description="Disordered" evidence="1">
    <location>
        <begin position="1"/>
        <end position="21"/>
    </location>
</feature>
<dbReference type="EMBL" id="FO704550">
    <property type="protein sequence ID" value="CDG17097.1"/>
    <property type="molecule type" value="Genomic_DNA"/>
</dbReference>
<evidence type="ECO:0000313" key="2">
    <source>
        <dbReference type="EMBL" id="CDG17097.1"/>
    </source>
</evidence>
<dbReference type="KEGG" id="xdo:XDD1_1398"/>
<reference evidence="2 3" key="1">
    <citation type="submission" date="2013-07" db="EMBL/GenBank/DDBJ databases">
        <authorList>
            <person name="Genoscope - CEA"/>
        </authorList>
    </citation>
    <scope>NUCLEOTIDE SEQUENCE [LARGE SCALE GENOMIC DNA]</scope>
    <source>
        <strain evidence="3">FRM16 / DSM 17909</strain>
    </source>
</reference>
<feature type="compositionally biased region" description="Polar residues" evidence="1">
    <location>
        <begin position="8"/>
        <end position="21"/>
    </location>
</feature>
<dbReference type="HOGENOM" id="CLU_3049458_0_0_6"/>
<name>A0A068QPX6_9GAMM</name>
<dbReference type="AlphaFoldDB" id="A0A068QPX6"/>
<evidence type="ECO:0000256" key="1">
    <source>
        <dbReference type="SAM" id="MobiDB-lite"/>
    </source>
</evidence>
<evidence type="ECO:0000313" key="3">
    <source>
        <dbReference type="Proteomes" id="UP000032721"/>
    </source>
</evidence>
<accession>A0A068QPX6</accession>
<dbReference type="Proteomes" id="UP000032721">
    <property type="component" value="Chromosome"/>
</dbReference>
<proteinExistence type="predicted"/>
<sequence>MNPGGKSTGNLRNGTVRTPFPSTIPTAAQTWSFVLRVMGMAVENHRLYSHVLDI</sequence>
<protein>
    <submittedName>
        <fullName evidence="2">Uncharacterized protein</fullName>
    </submittedName>
</protein>
<organism evidence="2 3">
    <name type="scientific">Xenorhabdus doucetiae</name>
    <dbReference type="NCBI Taxonomy" id="351671"/>
    <lineage>
        <taxon>Bacteria</taxon>
        <taxon>Pseudomonadati</taxon>
        <taxon>Pseudomonadota</taxon>
        <taxon>Gammaproteobacteria</taxon>
        <taxon>Enterobacterales</taxon>
        <taxon>Morganellaceae</taxon>
        <taxon>Xenorhabdus</taxon>
    </lineage>
</organism>
<gene>
    <name evidence="2" type="ORF">XDD1_1398</name>
</gene>